<sequence length="78" mass="9212">MGTKQKERAPRIIRTDTRNKISLGPDAAEYYEIKKTSDGYRLTEIVDFVTKRDRDLKEDTAFWEQNLETLNKGEFEQL</sequence>
<protein>
    <recommendedName>
        <fullName evidence="2">AbrB family transcriptional regulator</fullName>
    </recommendedName>
</protein>
<dbReference type="KEGG" id="baqk:QN215_03040"/>
<accession>A0AB39U849</accession>
<dbReference type="EMBL" id="CP129674">
    <property type="protein sequence ID" value="XDS45117.1"/>
    <property type="molecule type" value="Genomic_DNA"/>
</dbReference>
<evidence type="ECO:0000313" key="1">
    <source>
        <dbReference type="EMBL" id="XDS45117.1"/>
    </source>
</evidence>
<organism evidence="1">
    <name type="scientific">Bifidobacterium aquikefiricola</name>
    <dbReference type="NCBI Taxonomy" id="3059038"/>
    <lineage>
        <taxon>Bacteria</taxon>
        <taxon>Bacillati</taxon>
        <taxon>Actinomycetota</taxon>
        <taxon>Actinomycetes</taxon>
        <taxon>Bifidobacteriales</taxon>
        <taxon>Bifidobacteriaceae</taxon>
        <taxon>Bifidobacterium</taxon>
    </lineage>
</organism>
<dbReference type="AlphaFoldDB" id="A0AB39U849"/>
<dbReference type="RefSeq" id="WP_369344655.1">
    <property type="nucleotide sequence ID" value="NZ_CP129674.1"/>
</dbReference>
<gene>
    <name evidence="1" type="ORF">QN215_03040</name>
</gene>
<reference evidence="1" key="1">
    <citation type="submission" date="2023-07" db="EMBL/GenBank/DDBJ databases">
        <title>Bifidobacterium aquikefiriaerophilum sp. nov. and Bifidobacterium eccum sp. nov., isolated from water kefir.</title>
        <authorList>
            <person name="Breselge S."/>
            <person name="Bellassi P."/>
            <person name="Barcenilla C."/>
            <person name="Alvarez-Ordonez A."/>
            <person name="Morelli L."/>
            <person name="Cotter P.D."/>
        </authorList>
    </citation>
    <scope>NUCLEOTIDE SEQUENCE</scope>
    <source>
        <strain evidence="1">WK041_4_12</strain>
    </source>
</reference>
<proteinExistence type="predicted"/>
<evidence type="ECO:0008006" key="2">
    <source>
        <dbReference type="Google" id="ProtNLM"/>
    </source>
</evidence>
<name>A0AB39U849_9BIFI</name>